<dbReference type="PROSITE" id="PS50943">
    <property type="entry name" value="HTH_CROC1"/>
    <property type="match status" value="1"/>
</dbReference>
<comment type="caution">
    <text evidence="2">The sequence shown here is derived from an EMBL/GenBank/DDBJ whole genome shotgun (WGS) entry which is preliminary data.</text>
</comment>
<dbReference type="EMBL" id="RJTH01000016">
    <property type="protein sequence ID" value="RUM20065.1"/>
    <property type="molecule type" value="Genomic_DNA"/>
</dbReference>
<evidence type="ECO:0000313" key="3">
    <source>
        <dbReference type="Proteomes" id="UP000278823"/>
    </source>
</evidence>
<dbReference type="SMART" id="SM00530">
    <property type="entry name" value="HTH_XRE"/>
    <property type="match status" value="1"/>
</dbReference>
<dbReference type="InterPro" id="IPR010982">
    <property type="entry name" value="Lambda_DNA-bd_dom_sf"/>
</dbReference>
<dbReference type="Proteomes" id="UP000278823">
    <property type="component" value="Unassembled WGS sequence"/>
</dbReference>
<dbReference type="GO" id="GO:0003677">
    <property type="term" value="F:DNA binding"/>
    <property type="evidence" value="ECO:0007669"/>
    <property type="project" value="InterPro"/>
</dbReference>
<organism evidence="2 3">
    <name type="scientific">Rhizobium vallis</name>
    <dbReference type="NCBI Taxonomy" id="634290"/>
    <lineage>
        <taxon>Bacteria</taxon>
        <taxon>Pseudomonadati</taxon>
        <taxon>Pseudomonadota</taxon>
        <taxon>Alphaproteobacteria</taxon>
        <taxon>Hyphomicrobiales</taxon>
        <taxon>Rhizobiaceae</taxon>
        <taxon>Rhizobium/Agrobacterium group</taxon>
        <taxon>Rhizobium</taxon>
    </lineage>
</organism>
<dbReference type="AlphaFoldDB" id="A0A432PD82"/>
<dbReference type="OrthoDB" id="8404757at2"/>
<accession>A0A432PD82</accession>
<sequence length="168" mass="18639">MHDRVAKRFASSSLRNGYRAEVDSDQASHPVDIHVGQQLRIRRIHSNLSQTELGQKVGLSYQQVQKYESGKNRISASMLYEIASGLNVPVGCFFDGLPQPGSGEGAVIAPEADERIAYLATAEGRRFVEEILRLPPKLRTRTLAVIRAIAGNEDKAEEDYRAVMPVDF</sequence>
<dbReference type="RefSeq" id="WP_126924859.1">
    <property type="nucleotide sequence ID" value="NZ_ML133700.1"/>
</dbReference>
<dbReference type="SUPFAM" id="SSF47413">
    <property type="entry name" value="lambda repressor-like DNA-binding domains"/>
    <property type="match status" value="1"/>
</dbReference>
<dbReference type="CDD" id="cd00093">
    <property type="entry name" value="HTH_XRE"/>
    <property type="match status" value="1"/>
</dbReference>
<dbReference type="Pfam" id="PF01381">
    <property type="entry name" value="HTH_3"/>
    <property type="match status" value="1"/>
</dbReference>
<gene>
    <name evidence="2" type="ORF">EFQ99_30420</name>
</gene>
<evidence type="ECO:0000259" key="1">
    <source>
        <dbReference type="PROSITE" id="PS50943"/>
    </source>
</evidence>
<dbReference type="Gene3D" id="1.10.260.40">
    <property type="entry name" value="lambda repressor-like DNA-binding domains"/>
    <property type="match status" value="1"/>
</dbReference>
<proteinExistence type="predicted"/>
<keyword evidence="3" id="KW-1185">Reference proteome</keyword>
<evidence type="ECO:0000313" key="2">
    <source>
        <dbReference type="EMBL" id="RUM20065.1"/>
    </source>
</evidence>
<name>A0A432PD82_9HYPH</name>
<dbReference type="InterPro" id="IPR001387">
    <property type="entry name" value="Cro/C1-type_HTH"/>
</dbReference>
<reference evidence="3" key="1">
    <citation type="submission" date="2018-11" db="EMBL/GenBank/DDBJ databases">
        <title>Rhizobium chutanense sp. nov., isolated from root nodules of Phaseolus vulgaris in China.</title>
        <authorList>
            <person name="Huo Y."/>
        </authorList>
    </citation>
    <scope>NUCLEOTIDE SEQUENCE [LARGE SCALE GENOMIC DNA]</scope>
    <source>
        <strain evidence="3">CCBAU 65647</strain>
    </source>
</reference>
<feature type="domain" description="HTH cro/C1-type" evidence="1">
    <location>
        <begin position="39"/>
        <end position="93"/>
    </location>
</feature>
<protein>
    <submittedName>
        <fullName evidence="2">XRE family transcriptional regulator</fullName>
    </submittedName>
</protein>